<feature type="compositionally biased region" description="Basic and acidic residues" evidence="6">
    <location>
        <begin position="310"/>
        <end position="324"/>
    </location>
</feature>
<dbReference type="GO" id="GO:0016020">
    <property type="term" value="C:membrane"/>
    <property type="evidence" value="ECO:0007669"/>
    <property type="project" value="UniProtKB-SubCell"/>
</dbReference>
<evidence type="ECO:0000256" key="3">
    <source>
        <dbReference type="ARBA" id="ARBA00022989"/>
    </source>
</evidence>
<evidence type="ECO:0000259" key="8">
    <source>
        <dbReference type="Pfam" id="PF20684"/>
    </source>
</evidence>
<comment type="similarity">
    <text evidence="5">Belongs to the SAT4 family.</text>
</comment>
<protein>
    <recommendedName>
        <fullName evidence="8">Rhodopsin domain-containing protein</fullName>
    </recommendedName>
</protein>
<feature type="transmembrane region" description="Helical" evidence="7">
    <location>
        <begin position="86"/>
        <end position="110"/>
    </location>
</feature>
<evidence type="ECO:0000256" key="6">
    <source>
        <dbReference type="SAM" id="MobiDB-lite"/>
    </source>
</evidence>
<organism evidence="9 10">
    <name type="scientific">Plectosphaerella cucumerina</name>
    <dbReference type="NCBI Taxonomy" id="40658"/>
    <lineage>
        <taxon>Eukaryota</taxon>
        <taxon>Fungi</taxon>
        <taxon>Dikarya</taxon>
        <taxon>Ascomycota</taxon>
        <taxon>Pezizomycotina</taxon>
        <taxon>Sordariomycetes</taxon>
        <taxon>Hypocreomycetidae</taxon>
        <taxon>Glomerellales</taxon>
        <taxon>Plectosphaerellaceae</taxon>
        <taxon>Plectosphaerella</taxon>
    </lineage>
</organism>
<keyword evidence="2 7" id="KW-0812">Transmembrane</keyword>
<evidence type="ECO:0000313" key="9">
    <source>
        <dbReference type="EMBL" id="KAH7359307.1"/>
    </source>
</evidence>
<sequence length="354" mass="39696">MAIENRGPELLGVNVAFLAAALVSILLRCYVRVFMVKAFGVDDWLMVVAAVFFVLYASFSTAGTHYGTGRHHDDLEDADIKQAMMCWWFCFLWYCLTMIASKISIGWFLLRVTTSKIHIWIIYIAMLSTALSGIVFFFVTMFQCAPIAFFWDKDLPGHCVDIEVIIGLAILYSVFSVISDFIFAILPGVIVWNLQLHQRTKMLLIPLLAMGCVASAAVVARFPFLPKFREPDFLWNTLDIAIWSSVEQGLAITAGSLATLRPLLKLAGHHLGFTSGPTAYNLSTPGAQRYGHRSTPSRHDLELSPVPPPKDSDVFSSRMRDTKRGTQTRLTPVGENESMEELHSPRSYFKTDDR</sequence>
<feature type="transmembrane region" description="Helical" evidence="7">
    <location>
        <begin position="203"/>
        <end position="220"/>
    </location>
</feature>
<evidence type="ECO:0000313" key="10">
    <source>
        <dbReference type="Proteomes" id="UP000813385"/>
    </source>
</evidence>
<reference evidence="9" key="1">
    <citation type="journal article" date="2021" name="Nat. Commun.">
        <title>Genetic determinants of endophytism in the Arabidopsis root mycobiome.</title>
        <authorList>
            <person name="Mesny F."/>
            <person name="Miyauchi S."/>
            <person name="Thiergart T."/>
            <person name="Pickel B."/>
            <person name="Atanasova L."/>
            <person name="Karlsson M."/>
            <person name="Huettel B."/>
            <person name="Barry K.W."/>
            <person name="Haridas S."/>
            <person name="Chen C."/>
            <person name="Bauer D."/>
            <person name="Andreopoulos W."/>
            <person name="Pangilinan J."/>
            <person name="LaButti K."/>
            <person name="Riley R."/>
            <person name="Lipzen A."/>
            <person name="Clum A."/>
            <person name="Drula E."/>
            <person name="Henrissat B."/>
            <person name="Kohler A."/>
            <person name="Grigoriev I.V."/>
            <person name="Martin F.M."/>
            <person name="Hacquard S."/>
        </authorList>
    </citation>
    <scope>NUCLEOTIDE SEQUENCE</scope>
    <source>
        <strain evidence="9">MPI-CAGE-AT-0016</strain>
    </source>
</reference>
<proteinExistence type="inferred from homology"/>
<comment type="subcellular location">
    <subcellularLocation>
        <location evidence="1">Membrane</location>
        <topology evidence="1">Multi-pass membrane protein</topology>
    </subcellularLocation>
</comment>
<dbReference type="PANTHER" id="PTHR33048">
    <property type="entry name" value="PTH11-LIKE INTEGRAL MEMBRANE PROTEIN (AFU_ORTHOLOGUE AFUA_5G11245)"/>
    <property type="match status" value="1"/>
</dbReference>
<feature type="transmembrane region" description="Helical" evidence="7">
    <location>
        <begin position="169"/>
        <end position="191"/>
    </location>
</feature>
<feature type="domain" description="Rhodopsin" evidence="8">
    <location>
        <begin position="27"/>
        <end position="265"/>
    </location>
</feature>
<evidence type="ECO:0000256" key="5">
    <source>
        <dbReference type="ARBA" id="ARBA00038359"/>
    </source>
</evidence>
<evidence type="ECO:0000256" key="1">
    <source>
        <dbReference type="ARBA" id="ARBA00004141"/>
    </source>
</evidence>
<feature type="region of interest" description="Disordered" evidence="6">
    <location>
        <begin position="284"/>
        <end position="354"/>
    </location>
</feature>
<dbReference type="AlphaFoldDB" id="A0A8K0TCV8"/>
<keyword evidence="3 7" id="KW-1133">Transmembrane helix</keyword>
<comment type="caution">
    <text evidence="9">The sequence shown here is derived from an EMBL/GenBank/DDBJ whole genome shotgun (WGS) entry which is preliminary data.</text>
</comment>
<dbReference type="PANTHER" id="PTHR33048:SF96">
    <property type="entry name" value="INTEGRAL MEMBRANE PROTEIN"/>
    <property type="match status" value="1"/>
</dbReference>
<dbReference type="InterPro" id="IPR049326">
    <property type="entry name" value="Rhodopsin_dom_fungi"/>
</dbReference>
<feature type="transmembrane region" description="Helical" evidence="7">
    <location>
        <begin position="43"/>
        <end position="66"/>
    </location>
</feature>
<dbReference type="Proteomes" id="UP000813385">
    <property type="component" value="Unassembled WGS sequence"/>
</dbReference>
<dbReference type="OrthoDB" id="3936451at2759"/>
<evidence type="ECO:0000256" key="7">
    <source>
        <dbReference type="SAM" id="Phobius"/>
    </source>
</evidence>
<dbReference type="EMBL" id="JAGPXD010000004">
    <property type="protein sequence ID" value="KAH7359307.1"/>
    <property type="molecule type" value="Genomic_DNA"/>
</dbReference>
<feature type="transmembrane region" description="Helical" evidence="7">
    <location>
        <begin position="122"/>
        <end position="149"/>
    </location>
</feature>
<feature type="transmembrane region" description="Helical" evidence="7">
    <location>
        <begin position="12"/>
        <end position="31"/>
    </location>
</feature>
<dbReference type="InterPro" id="IPR052337">
    <property type="entry name" value="SAT4-like"/>
</dbReference>
<keyword evidence="4 7" id="KW-0472">Membrane</keyword>
<name>A0A8K0TCV8_9PEZI</name>
<keyword evidence="10" id="KW-1185">Reference proteome</keyword>
<evidence type="ECO:0000256" key="4">
    <source>
        <dbReference type="ARBA" id="ARBA00023136"/>
    </source>
</evidence>
<evidence type="ECO:0000256" key="2">
    <source>
        <dbReference type="ARBA" id="ARBA00022692"/>
    </source>
</evidence>
<dbReference type="Pfam" id="PF20684">
    <property type="entry name" value="Fung_rhodopsin"/>
    <property type="match status" value="1"/>
</dbReference>
<accession>A0A8K0TCV8</accession>
<feature type="compositionally biased region" description="Basic and acidic residues" evidence="6">
    <location>
        <begin position="340"/>
        <end position="354"/>
    </location>
</feature>
<gene>
    <name evidence="9" type="ORF">B0T11DRAFT_355962</name>
</gene>